<keyword evidence="1" id="KW-0227">DNA damage</keyword>
<feature type="domain" description="DNA helicase Pif1-like DEAD-box helicase" evidence="2">
    <location>
        <begin position="147"/>
        <end position="294"/>
    </location>
</feature>
<gene>
    <name evidence="4" type="ORF">AVEN_24933_1</name>
</gene>
<dbReference type="Gene3D" id="3.40.50.300">
    <property type="entry name" value="P-loop containing nucleotide triphosphate hydrolases"/>
    <property type="match status" value="1"/>
</dbReference>
<keyword evidence="1" id="KW-0547">Nucleotide-binding</keyword>
<dbReference type="InterPro" id="IPR027417">
    <property type="entry name" value="P-loop_NTPase"/>
</dbReference>
<dbReference type="InterPro" id="IPR025476">
    <property type="entry name" value="Helitron_helicase-like"/>
</dbReference>
<dbReference type="EC" id="5.6.2.3" evidence="1"/>
<keyword evidence="1" id="KW-0378">Hydrolase</keyword>
<dbReference type="GO" id="GO:0016887">
    <property type="term" value="F:ATP hydrolysis activity"/>
    <property type="evidence" value="ECO:0007669"/>
    <property type="project" value="RHEA"/>
</dbReference>
<sequence length="301" mass="34692">MVILPSSFVNSPRYLHEYTRDEFAYIRTHGCPDLFITFTSNPTWQEIVDELLPGQKSIHRHDIVARVFRLKVKKLMSVITKGKIYGWVLRFLYSVEWQKKDDFAKSLLYFEVPRYYTWNTSTRKWKRRIQVTPVQNWPGVKSGDALAQIRKDKEIAIAVASSGIAATLLDGGQTAHLALKLPLNLVHEETPICNFTKNSEHCRMLQHCKLLVWDECTMSHKSSVETLNRTMKDINNNQSIMGGMVVLMTGDFRQILPVITRGTPADEINACLKESPLWEHAKKFNFTTNMRLQLFNDTESG</sequence>
<evidence type="ECO:0000259" key="3">
    <source>
        <dbReference type="Pfam" id="PF14214"/>
    </source>
</evidence>
<comment type="caution">
    <text evidence="4">The sequence shown here is derived from an EMBL/GenBank/DDBJ whole genome shotgun (WGS) entry which is preliminary data.</text>
</comment>
<dbReference type="AlphaFoldDB" id="A0A4Y2P6C3"/>
<dbReference type="GO" id="GO:0006281">
    <property type="term" value="P:DNA repair"/>
    <property type="evidence" value="ECO:0007669"/>
    <property type="project" value="UniProtKB-KW"/>
</dbReference>
<dbReference type="PANTHER" id="PTHR10492">
    <property type="match status" value="1"/>
</dbReference>
<dbReference type="Pfam" id="PF14214">
    <property type="entry name" value="Helitron_like_N"/>
    <property type="match status" value="1"/>
</dbReference>
<dbReference type="GO" id="GO:0043139">
    <property type="term" value="F:5'-3' DNA helicase activity"/>
    <property type="evidence" value="ECO:0007669"/>
    <property type="project" value="UniProtKB-EC"/>
</dbReference>
<evidence type="ECO:0000313" key="5">
    <source>
        <dbReference type="Proteomes" id="UP000499080"/>
    </source>
</evidence>
<dbReference type="Proteomes" id="UP000499080">
    <property type="component" value="Unassembled WGS sequence"/>
</dbReference>
<accession>A0A4Y2P6C3</accession>
<dbReference type="GO" id="GO:0005524">
    <property type="term" value="F:ATP binding"/>
    <property type="evidence" value="ECO:0007669"/>
    <property type="project" value="UniProtKB-KW"/>
</dbReference>
<comment type="similarity">
    <text evidence="1">Belongs to the helicase family.</text>
</comment>
<keyword evidence="1" id="KW-0233">DNA recombination</keyword>
<comment type="catalytic activity">
    <reaction evidence="1">
        <text>ATP + H2O = ADP + phosphate + H(+)</text>
        <dbReference type="Rhea" id="RHEA:13065"/>
        <dbReference type="ChEBI" id="CHEBI:15377"/>
        <dbReference type="ChEBI" id="CHEBI:15378"/>
        <dbReference type="ChEBI" id="CHEBI:30616"/>
        <dbReference type="ChEBI" id="CHEBI:43474"/>
        <dbReference type="ChEBI" id="CHEBI:456216"/>
        <dbReference type="EC" id="5.6.2.3"/>
    </reaction>
</comment>
<dbReference type="EMBL" id="BGPR01010593">
    <property type="protein sequence ID" value="GBN46964.1"/>
    <property type="molecule type" value="Genomic_DNA"/>
</dbReference>
<keyword evidence="1" id="KW-0347">Helicase</keyword>
<organism evidence="4 5">
    <name type="scientific">Araneus ventricosus</name>
    <name type="common">Orbweaver spider</name>
    <name type="synonym">Epeira ventricosa</name>
    <dbReference type="NCBI Taxonomy" id="182803"/>
    <lineage>
        <taxon>Eukaryota</taxon>
        <taxon>Metazoa</taxon>
        <taxon>Ecdysozoa</taxon>
        <taxon>Arthropoda</taxon>
        <taxon>Chelicerata</taxon>
        <taxon>Arachnida</taxon>
        <taxon>Araneae</taxon>
        <taxon>Araneomorphae</taxon>
        <taxon>Entelegynae</taxon>
        <taxon>Araneoidea</taxon>
        <taxon>Araneidae</taxon>
        <taxon>Araneus</taxon>
    </lineage>
</organism>
<evidence type="ECO:0000259" key="2">
    <source>
        <dbReference type="Pfam" id="PF05970"/>
    </source>
</evidence>
<reference evidence="4 5" key="1">
    <citation type="journal article" date="2019" name="Sci. Rep.">
        <title>Orb-weaving spider Araneus ventricosus genome elucidates the spidroin gene catalogue.</title>
        <authorList>
            <person name="Kono N."/>
            <person name="Nakamura H."/>
            <person name="Ohtoshi R."/>
            <person name="Moran D.A.P."/>
            <person name="Shinohara A."/>
            <person name="Yoshida Y."/>
            <person name="Fujiwara M."/>
            <person name="Mori M."/>
            <person name="Tomita M."/>
            <person name="Arakawa K."/>
        </authorList>
    </citation>
    <scope>NUCLEOTIDE SEQUENCE [LARGE SCALE GENOMIC DNA]</scope>
</reference>
<evidence type="ECO:0000256" key="1">
    <source>
        <dbReference type="RuleBase" id="RU363044"/>
    </source>
</evidence>
<dbReference type="GO" id="GO:0000723">
    <property type="term" value="P:telomere maintenance"/>
    <property type="evidence" value="ECO:0007669"/>
    <property type="project" value="InterPro"/>
</dbReference>
<keyword evidence="1" id="KW-0067">ATP-binding</keyword>
<proteinExistence type="inferred from homology"/>
<dbReference type="Pfam" id="PF05970">
    <property type="entry name" value="PIF1"/>
    <property type="match status" value="1"/>
</dbReference>
<keyword evidence="5" id="KW-1185">Reference proteome</keyword>
<dbReference type="InterPro" id="IPR010285">
    <property type="entry name" value="DNA_helicase_pif1-like_DEAD"/>
</dbReference>
<name>A0A4Y2P6C3_ARAVE</name>
<comment type="cofactor">
    <cofactor evidence="1">
        <name>Mg(2+)</name>
        <dbReference type="ChEBI" id="CHEBI:18420"/>
    </cofactor>
</comment>
<dbReference type="OrthoDB" id="6435739at2759"/>
<keyword evidence="1" id="KW-0234">DNA repair</keyword>
<feature type="domain" description="Helitron helicase-like" evidence="3">
    <location>
        <begin position="1"/>
        <end position="100"/>
    </location>
</feature>
<protein>
    <recommendedName>
        <fullName evidence="1">ATP-dependent DNA helicase</fullName>
        <ecNumber evidence="1">5.6.2.3</ecNumber>
    </recommendedName>
</protein>
<evidence type="ECO:0000313" key="4">
    <source>
        <dbReference type="EMBL" id="GBN46964.1"/>
    </source>
</evidence>
<dbReference type="SUPFAM" id="SSF52540">
    <property type="entry name" value="P-loop containing nucleoside triphosphate hydrolases"/>
    <property type="match status" value="1"/>
</dbReference>
<dbReference type="GO" id="GO:0006310">
    <property type="term" value="P:DNA recombination"/>
    <property type="evidence" value="ECO:0007669"/>
    <property type="project" value="UniProtKB-KW"/>
</dbReference>
<dbReference type="PANTHER" id="PTHR10492:SF57">
    <property type="entry name" value="ATP-DEPENDENT DNA HELICASE"/>
    <property type="match status" value="1"/>
</dbReference>